<keyword evidence="3" id="KW-1185">Reference proteome</keyword>
<reference evidence="2 3" key="1">
    <citation type="submission" date="2024-09" db="EMBL/GenBank/DDBJ databases">
        <title>Draft genome sequence of multifaceted antimicrobials producing Streptomyces sp. strain FH1.</title>
        <authorList>
            <person name="Hassan F."/>
            <person name="Ali H."/>
            <person name="Hassan N."/>
            <person name="Nawaz A."/>
        </authorList>
    </citation>
    <scope>NUCLEOTIDE SEQUENCE [LARGE SCALE GENOMIC DNA]</scope>
    <source>
        <strain evidence="2 3">FH1</strain>
    </source>
</reference>
<evidence type="ECO:0000313" key="3">
    <source>
        <dbReference type="Proteomes" id="UP001577267"/>
    </source>
</evidence>
<dbReference type="Pfam" id="PF12697">
    <property type="entry name" value="Abhydrolase_6"/>
    <property type="match status" value="1"/>
</dbReference>
<dbReference type="InterPro" id="IPR000073">
    <property type="entry name" value="AB_hydrolase_1"/>
</dbReference>
<organism evidence="2 3">
    <name type="scientific">Streptomyces carpaticus</name>
    <dbReference type="NCBI Taxonomy" id="285558"/>
    <lineage>
        <taxon>Bacteria</taxon>
        <taxon>Bacillati</taxon>
        <taxon>Actinomycetota</taxon>
        <taxon>Actinomycetes</taxon>
        <taxon>Kitasatosporales</taxon>
        <taxon>Streptomycetaceae</taxon>
        <taxon>Streptomyces</taxon>
    </lineage>
</organism>
<sequence>MSRPPFTQMPPGVRAHRLRTRRGAFAALDAAPVGEAAGTVLLVPGYTGSKEDFIALLEPLAAAGYRAVAVDGRGQYETPGGHGWDSYRLGALAEDVLAQADALALEGTPLHLAGHSLGGLIARGAVLRAAEGGATPFASLTLIASGPGKVVSWQRWKTRFLTAGLPVLGTTGVWRVTHRTREALPDTAVPDEATGTEGVVSPLGVDGFLRRRWLATTPAQLIATGRTLRHEPDRVEHLAATGVPVHVVSGVRDGVWPIAQLDAMAARLRARRTVISGSEHSPNTERPAATAAELLDFWRALDRGDPAEDVSR</sequence>
<feature type="domain" description="AB hydrolase-1" evidence="1">
    <location>
        <begin position="40"/>
        <end position="292"/>
    </location>
</feature>
<dbReference type="SUPFAM" id="SSF53474">
    <property type="entry name" value="alpha/beta-Hydrolases"/>
    <property type="match status" value="1"/>
</dbReference>
<dbReference type="RefSeq" id="WP_375062959.1">
    <property type="nucleotide sequence ID" value="NZ_JBHGBT010000008.1"/>
</dbReference>
<dbReference type="PANTHER" id="PTHR43433:SF5">
    <property type="entry name" value="AB HYDROLASE-1 DOMAIN-CONTAINING PROTEIN"/>
    <property type="match status" value="1"/>
</dbReference>
<dbReference type="PANTHER" id="PTHR43433">
    <property type="entry name" value="HYDROLASE, ALPHA/BETA FOLD FAMILY PROTEIN"/>
    <property type="match status" value="1"/>
</dbReference>
<proteinExistence type="predicted"/>
<dbReference type="Gene3D" id="3.40.50.1820">
    <property type="entry name" value="alpha/beta hydrolase"/>
    <property type="match status" value="1"/>
</dbReference>
<evidence type="ECO:0000259" key="1">
    <source>
        <dbReference type="Pfam" id="PF12697"/>
    </source>
</evidence>
<accession>A0ABV4ZM71</accession>
<dbReference type="GO" id="GO:0016787">
    <property type="term" value="F:hydrolase activity"/>
    <property type="evidence" value="ECO:0007669"/>
    <property type="project" value="UniProtKB-KW"/>
</dbReference>
<protein>
    <submittedName>
        <fullName evidence="2">Alpha/beta fold hydrolase</fullName>
    </submittedName>
</protein>
<name>A0ABV4ZM71_9ACTN</name>
<comment type="caution">
    <text evidence="2">The sequence shown here is derived from an EMBL/GenBank/DDBJ whole genome shotgun (WGS) entry which is preliminary data.</text>
</comment>
<dbReference type="EMBL" id="JBHGBT010000008">
    <property type="protein sequence ID" value="MFB4195027.1"/>
    <property type="molecule type" value="Genomic_DNA"/>
</dbReference>
<dbReference type="InterPro" id="IPR029058">
    <property type="entry name" value="AB_hydrolase_fold"/>
</dbReference>
<dbReference type="InterPro" id="IPR050471">
    <property type="entry name" value="AB_hydrolase"/>
</dbReference>
<evidence type="ECO:0000313" key="2">
    <source>
        <dbReference type="EMBL" id="MFB4195027.1"/>
    </source>
</evidence>
<gene>
    <name evidence="2" type="ORF">ACE11A_11760</name>
</gene>
<keyword evidence="2" id="KW-0378">Hydrolase</keyword>
<dbReference type="Proteomes" id="UP001577267">
    <property type="component" value="Unassembled WGS sequence"/>
</dbReference>